<keyword evidence="3" id="KW-0378">Hydrolase</keyword>
<dbReference type="Pfam" id="PF14490">
    <property type="entry name" value="HHH_RecD2"/>
    <property type="match status" value="1"/>
</dbReference>
<evidence type="ECO:0000259" key="1">
    <source>
        <dbReference type="Pfam" id="PF14490"/>
    </source>
</evidence>
<dbReference type="Proteomes" id="UP000286974">
    <property type="component" value="Unassembled WGS sequence"/>
</dbReference>
<feature type="domain" description="ATP-dependent RecD2 DNA helicase OB-fold" evidence="2">
    <location>
        <begin position="10"/>
        <end position="56"/>
    </location>
</feature>
<sequence>MILIHVTNTNVSLPDDEVVVTGNFGDLIEENPYHFTGRVVNHPKYGQQFQAANYSNLAKTTRTGVVKYLSGDKFPGVGEKTAEKIVDILGADALTKIDRDPQVLNEVGLSNKLKTVITENLELSDNLENIIIGLNSYGFSNQLSSVIYEKYRGDALSIIAENPYRLVTDIPSIGFKRADGIALENGFKVDSSERIAAGLMYAIDQLCGKMGIPIQLLVLY</sequence>
<dbReference type="AlphaFoldDB" id="A0A401FNY2"/>
<evidence type="ECO:0000313" key="3">
    <source>
        <dbReference type="EMBL" id="GAY74090.1"/>
    </source>
</evidence>
<proteinExistence type="predicted"/>
<evidence type="ECO:0000259" key="2">
    <source>
        <dbReference type="Pfam" id="PF23139"/>
    </source>
</evidence>
<accession>A0A401FNY2</accession>
<keyword evidence="3" id="KW-0067">ATP-binding</keyword>
<dbReference type="Pfam" id="PF23139">
    <property type="entry name" value="OB_YrrC"/>
    <property type="match status" value="1"/>
</dbReference>
<comment type="caution">
    <text evidence="3">The sequence shown here is derived from an EMBL/GenBank/DDBJ whole genome shotgun (WGS) entry which is preliminary data.</text>
</comment>
<feature type="domain" description="ATP-dependent RecD2 DNA helicase-like helix-hairpin-helix" evidence="1">
    <location>
        <begin position="126"/>
        <end position="211"/>
    </location>
</feature>
<evidence type="ECO:0000313" key="4">
    <source>
        <dbReference type="Proteomes" id="UP000286974"/>
    </source>
</evidence>
<name>A0A401FNY2_9LACO</name>
<organism evidence="3 4">
    <name type="scientific">Lentilactobacillus kosonis</name>
    <dbReference type="NCBI Taxonomy" id="2810561"/>
    <lineage>
        <taxon>Bacteria</taxon>
        <taxon>Bacillati</taxon>
        <taxon>Bacillota</taxon>
        <taxon>Bacilli</taxon>
        <taxon>Lactobacillales</taxon>
        <taxon>Lactobacillaceae</taxon>
        <taxon>Lentilactobacillus</taxon>
    </lineage>
</organism>
<keyword evidence="4" id="KW-1185">Reference proteome</keyword>
<keyword evidence="3" id="KW-0347">Helicase</keyword>
<dbReference type="EMBL" id="BEXA01000006">
    <property type="protein sequence ID" value="GAY74090.1"/>
    <property type="molecule type" value="Genomic_DNA"/>
</dbReference>
<gene>
    <name evidence="3" type="ORF">NBRC111893_2236</name>
</gene>
<reference evidence="3 4" key="1">
    <citation type="submission" date="2017-11" db="EMBL/GenBank/DDBJ databases">
        <title>Draft Genome Sequence of Lactobacillus curieae NBRC 111893 isolated from Koso, a Japanese sugar-Vegetable Fermented Beverage.</title>
        <authorList>
            <person name="Chiou T.Y."/>
            <person name="Oshima K."/>
            <person name="Suda W."/>
            <person name="Hattori M."/>
            <person name="Takahashi T."/>
        </authorList>
    </citation>
    <scope>NUCLEOTIDE SEQUENCE [LARGE SCALE GENOMIC DNA]</scope>
    <source>
        <strain evidence="3 4">NBRC111893</strain>
    </source>
</reference>
<dbReference type="Gene3D" id="1.10.10.2220">
    <property type="match status" value="1"/>
</dbReference>
<dbReference type="InterPro" id="IPR055446">
    <property type="entry name" value="RecD2_N_OB"/>
</dbReference>
<dbReference type="InterPro" id="IPR029493">
    <property type="entry name" value="RecD2-like_HHH"/>
</dbReference>
<protein>
    <submittedName>
        <fullName evidence="3">Recd-like DNA helicase YrrC</fullName>
    </submittedName>
</protein>
<dbReference type="GO" id="GO:0004386">
    <property type="term" value="F:helicase activity"/>
    <property type="evidence" value="ECO:0007669"/>
    <property type="project" value="UniProtKB-KW"/>
</dbReference>
<keyword evidence="3" id="KW-0547">Nucleotide-binding</keyword>